<sequence>MLAFSVVLLRLLLGLLLSSGPQTACSAASAPESQYWLKTPGSAPKQWQLVVVAHHTFLASADDHTSGFSSPWWVHSGEGPRAGAKGWQLRIGTARARGLAADLNGQRQRLRTSIFPNAP</sequence>
<organism evidence="2 3">
    <name type="scientific">Hymenobacter lutimineralis</name>
    <dbReference type="NCBI Taxonomy" id="2606448"/>
    <lineage>
        <taxon>Bacteria</taxon>
        <taxon>Pseudomonadati</taxon>
        <taxon>Bacteroidota</taxon>
        <taxon>Cytophagia</taxon>
        <taxon>Cytophagales</taxon>
        <taxon>Hymenobacteraceae</taxon>
        <taxon>Hymenobacter</taxon>
    </lineage>
</organism>
<evidence type="ECO:0008006" key="4">
    <source>
        <dbReference type="Google" id="ProtNLM"/>
    </source>
</evidence>
<dbReference type="EMBL" id="VTHL01000037">
    <property type="protein sequence ID" value="TYZ05814.1"/>
    <property type="molecule type" value="Genomic_DNA"/>
</dbReference>
<protein>
    <recommendedName>
        <fullName evidence="4">Secreted protein</fullName>
    </recommendedName>
</protein>
<proteinExistence type="predicted"/>
<keyword evidence="1" id="KW-0732">Signal</keyword>
<dbReference type="AlphaFoldDB" id="A0A5D6UTN5"/>
<keyword evidence="3" id="KW-1185">Reference proteome</keyword>
<accession>A0A5D6UTN5</accession>
<evidence type="ECO:0000313" key="3">
    <source>
        <dbReference type="Proteomes" id="UP000322791"/>
    </source>
</evidence>
<dbReference type="RefSeq" id="WP_149072922.1">
    <property type="nucleotide sequence ID" value="NZ_VTHL01000037.1"/>
</dbReference>
<feature type="chain" id="PRO_5022972864" description="Secreted protein" evidence="1">
    <location>
        <begin position="25"/>
        <end position="119"/>
    </location>
</feature>
<feature type="signal peptide" evidence="1">
    <location>
        <begin position="1"/>
        <end position="24"/>
    </location>
</feature>
<gene>
    <name evidence="2" type="ORF">FY528_20750</name>
</gene>
<evidence type="ECO:0000256" key="1">
    <source>
        <dbReference type="SAM" id="SignalP"/>
    </source>
</evidence>
<reference evidence="2 3" key="1">
    <citation type="submission" date="2019-08" db="EMBL/GenBank/DDBJ databases">
        <authorList>
            <person name="Seo M.-J."/>
        </authorList>
    </citation>
    <scope>NUCLEOTIDE SEQUENCE [LARGE SCALE GENOMIC DNA]</scope>
    <source>
        <strain evidence="2 3">KIGAM108</strain>
    </source>
</reference>
<evidence type="ECO:0000313" key="2">
    <source>
        <dbReference type="EMBL" id="TYZ05814.1"/>
    </source>
</evidence>
<name>A0A5D6UTN5_9BACT</name>
<dbReference type="Proteomes" id="UP000322791">
    <property type="component" value="Unassembled WGS sequence"/>
</dbReference>
<comment type="caution">
    <text evidence="2">The sequence shown here is derived from an EMBL/GenBank/DDBJ whole genome shotgun (WGS) entry which is preliminary data.</text>
</comment>